<accession>A0AAV9LEB5</accession>
<comment type="caution">
    <text evidence="1">The sequence shown here is derived from an EMBL/GenBank/DDBJ whole genome shotgun (WGS) entry which is preliminary data.</text>
</comment>
<dbReference type="Proteomes" id="UP001311915">
    <property type="component" value="Unassembled WGS sequence"/>
</dbReference>
<gene>
    <name evidence="1" type="ORF">R3W88_026778</name>
</gene>
<name>A0AAV9LEB5_9SOLN</name>
<reference evidence="1 2" key="1">
    <citation type="submission" date="2023-10" db="EMBL/GenBank/DDBJ databases">
        <title>Genome-Wide Identification Analysis in wild type Solanum Pinnatisectum Reveals Some Genes Defensing Phytophthora Infestans.</title>
        <authorList>
            <person name="Sun C."/>
        </authorList>
    </citation>
    <scope>NUCLEOTIDE SEQUENCE [LARGE SCALE GENOMIC DNA]</scope>
    <source>
        <strain evidence="1">LQN</strain>
        <tissue evidence="1">Leaf</tissue>
    </source>
</reference>
<proteinExistence type="predicted"/>
<evidence type="ECO:0000313" key="1">
    <source>
        <dbReference type="EMBL" id="KAK4723999.1"/>
    </source>
</evidence>
<sequence>MLEKLPEKYTNVDSLVLLTGNDDEIATLEGLGTPQIRNAKLLESALVWESSSITEGQVFDENLHTTVSSSIPELNYILYKDISMQTKFPTSVLTDMKELNSVEVKKSLDNAALFDKSSQRDASVLVERFGGRQALTTIAQNFEVNNCSIDKSEHDLCELLLQNMTKFPYVVANSASTSLDDIIRCIALSEKISHYNNETTMSTVQQAANQVASLLLTNTTAHAYSNLQDKVLIGVGSIVMNGPRPVLAKWPNTDISGYVWDPG</sequence>
<dbReference type="AlphaFoldDB" id="A0AAV9LEB5"/>
<keyword evidence="2" id="KW-1185">Reference proteome</keyword>
<protein>
    <submittedName>
        <fullName evidence="1">Uncharacterized protein</fullName>
    </submittedName>
</protein>
<organism evidence="1 2">
    <name type="scientific">Solanum pinnatisectum</name>
    <name type="common">tansyleaf nightshade</name>
    <dbReference type="NCBI Taxonomy" id="50273"/>
    <lineage>
        <taxon>Eukaryota</taxon>
        <taxon>Viridiplantae</taxon>
        <taxon>Streptophyta</taxon>
        <taxon>Embryophyta</taxon>
        <taxon>Tracheophyta</taxon>
        <taxon>Spermatophyta</taxon>
        <taxon>Magnoliopsida</taxon>
        <taxon>eudicotyledons</taxon>
        <taxon>Gunneridae</taxon>
        <taxon>Pentapetalae</taxon>
        <taxon>asterids</taxon>
        <taxon>lamiids</taxon>
        <taxon>Solanales</taxon>
        <taxon>Solanaceae</taxon>
        <taxon>Solanoideae</taxon>
        <taxon>Solaneae</taxon>
        <taxon>Solanum</taxon>
    </lineage>
</organism>
<evidence type="ECO:0000313" key="2">
    <source>
        <dbReference type="Proteomes" id="UP001311915"/>
    </source>
</evidence>
<dbReference type="EMBL" id="JAWPEI010000006">
    <property type="protein sequence ID" value="KAK4723999.1"/>
    <property type="molecule type" value="Genomic_DNA"/>
</dbReference>